<gene>
    <name evidence="1" type="ORF">F5148DRAFT_215846</name>
</gene>
<dbReference type="Proteomes" id="UP001207468">
    <property type="component" value="Unassembled WGS sequence"/>
</dbReference>
<accession>A0ACC0U4R9</accession>
<evidence type="ECO:0000313" key="2">
    <source>
        <dbReference type="Proteomes" id="UP001207468"/>
    </source>
</evidence>
<sequence>MPKSLLPCAARSSTTIGGPSQVSSEVVPNQGRVTIDTLPDDVLVQIFRFYRNHWEHGWHKLVCVCQRWRSIVFASPRHLNLRIEYRGKRPLSKMLDVWPVLPVAIPYSLNRFSSYWGNVASALESEHHRICYIHLSDIPTSQWKRFAAAMQKPFPELTYLRFRAEDNTVTSLPDSFLGGSAPLLRQLRLGNCPFPGIPKLLLSSNQLVVLGLWDIPDSGYISPQDLVTALSIMSKLESLGLGFRSPLYPAFTSTWRTYWPKSRLPFSINSM</sequence>
<keyword evidence="2" id="KW-1185">Reference proteome</keyword>
<organism evidence="1 2">
    <name type="scientific">Russula earlei</name>
    <dbReference type="NCBI Taxonomy" id="71964"/>
    <lineage>
        <taxon>Eukaryota</taxon>
        <taxon>Fungi</taxon>
        <taxon>Dikarya</taxon>
        <taxon>Basidiomycota</taxon>
        <taxon>Agaricomycotina</taxon>
        <taxon>Agaricomycetes</taxon>
        <taxon>Russulales</taxon>
        <taxon>Russulaceae</taxon>
        <taxon>Russula</taxon>
    </lineage>
</organism>
<dbReference type="EMBL" id="JAGFNK010000166">
    <property type="protein sequence ID" value="KAI9462653.1"/>
    <property type="molecule type" value="Genomic_DNA"/>
</dbReference>
<evidence type="ECO:0000313" key="1">
    <source>
        <dbReference type="EMBL" id="KAI9462653.1"/>
    </source>
</evidence>
<proteinExistence type="predicted"/>
<name>A0ACC0U4R9_9AGAM</name>
<comment type="caution">
    <text evidence="1">The sequence shown here is derived from an EMBL/GenBank/DDBJ whole genome shotgun (WGS) entry which is preliminary data.</text>
</comment>
<protein>
    <submittedName>
        <fullName evidence="1">Uncharacterized protein</fullName>
    </submittedName>
</protein>
<reference evidence="1" key="1">
    <citation type="submission" date="2021-03" db="EMBL/GenBank/DDBJ databases">
        <title>Evolutionary priming and transition to the ectomycorrhizal habit in an iconic lineage of mushroom-forming fungi: is preadaptation a requirement?</title>
        <authorList>
            <consortium name="DOE Joint Genome Institute"/>
            <person name="Looney B.P."/>
            <person name="Miyauchi S."/>
            <person name="Morin E."/>
            <person name="Drula E."/>
            <person name="Courty P.E."/>
            <person name="Chicoki N."/>
            <person name="Fauchery L."/>
            <person name="Kohler A."/>
            <person name="Kuo A."/>
            <person name="LaButti K."/>
            <person name="Pangilinan J."/>
            <person name="Lipzen A."/>
            <person name="Riley R."/>
            <person name="Andreopoulos W."/>
            <person name="He G."/>
            <person name="Johnson J."/>
            <person name="Barry K.W."/>
            <person name="Grigoriev I.V."/>
            <person name="Nagy L."/>
            <person name="Hibbett D."/>
            <person name="Henrissat B."/>
            <person name="Matheny P.B."/>
            <person name="Labbe J."/>
            <person name="Martin A.F."/>
        </authorList>
    </citation>
    <scope>NUCLEOTIDE SEQUENCE</scope>
    <source>
        <strain evidence="1">BPL698</strain>
    </source>
</reference>